<evidence type="ECO:0000313" key="6">
    <source>
        <dbReference type="EMBL" id="MEZ0491856.1"/>
    </source>
</evidence>
<dbReference type="Gene3D" id="3.40.50.2300">
    <property type="match status" value="2"/>
</dbReference>
<gene>
    <name evidence="6" type="ORF">AB2L28_06345</name>
</gene>
<sequence length="343" mass="36091">MSPSGPHVPTMKDVALRAGVSRQLVSMVMRGVPGPSEASREKVLSAAQDLGFAVNTSARLLRQSRTRLIGVAFAAGNVFESRFVERFLERAEAEGFGVVLAPATSVRSTDVVVNELLGHRVEALACFNPAPGSPALDRALGLVPVVWLGERRADPRADEVRSDDGAGLLAAVEHLHGLGHRRITYVGGHGGAVGPDRAQAYRDAMTATGLTGEIDVVDSDFEEESAAQAARELLRRRVLPSAVVCCSDQCAAAVRAVLRDAGVAVPAQVSLVGYDDSPVAGLSFNDLTSVRQDVDLTVAATLGAIVRRLQNPTADPSADPTPATLVVRSSTGPARAPTRRTRR</sequence>
<feature type="domain" description="HTH lacI-type" evidence="5">
    <location>
        <begin position="9"/>
        <end position="63"/>
    </location>
</feature>
<keyword evidence="3" id="KW-0804">Transcription</keyword>
<organism evidence="6 7">
    <name type="scientific">Kineococcus mangrovi</name>
    <dbReference type="NCBI Taxonomy" id="1660183"/>
    <lineage>
        <taxon>Bacteria</taxon>
        <taxon>Bacillati</taxon>
        <taxon>Actinomycetota</taxon>
        <taxon>Actinomycetes</taxon>
        <taxon>Kineosporiales</taxon>
        <taxon>Kineosporiaceae</taxon>
        <taxon>Kineococcus</taxon>
    </lineage>
</organism>
<feature type="region of interest" description="Disordered" evidence="4">
    <location>
        <begin position="311"/>
        <end position="343"/>
    </location>
</feature>
<dbReference type="GO" id="GO:0003677">
    <property type="term" value="F:DNA binding"/>
    <property type="evidence" value="ECO:0007669"/>
    <property type="project" value="UniProtKB-KW"/>
</dbReference>
<feature type="compositionally biased region" description="Low complexity" evidence="4">
    <location>
        <begin position="312"/>
        <end position="324"/>
    </location>
</feature>
<keyword evidence="2 6" id="KW-0238">DNA-binding</keyword>
<dbReference type="PROSITE" id="PS50932">
    <property type="entry name" value="HTH_LACI_2"/>
    <property type="match status" value="1"/>
</dbReference>
<keyword evidence="7" id="KW-1185">Reference proteome</keyword>
<comment type="caution">
    <text evidence="6">The sequence shown here is derived from an EMBL/GenBank/DDBJ whole genome shotgun (WGS) entry which is preliminary data.</text>
</comment>
<protein>
    <submittedName>
        <fullName evidence="6">LacI family DNA-binding transcriptional regulator</fullName>
    </submittedName>
</protein>
<dbReference type="InterPro" id="IPR028082">
    <property type="entry name" value="Peripla_BP_I"/>
</dbReference>
<dbReference type="Pfam" id="PF00356">
    <property type="entry name" value="LacI"/>
    <property type="match status" value="1"/>
</dbReference>
<evidence type="ECO:0000256" key="2">
    <source>
        <dbReference type="ARBA" id="ARBA00023125"/>
    </source>
</evidence>
<dbReference type="SUPFAM" id="SSF53822">
    <property type="entry name" value="Periplasmic binding protein-like I"/>
    <property type="match status" value="1"/>
</dbReference>
<dbReference type="EMBL" id="JBGGTQ010000003">
    <property type="protein sequence ID" value="MEZ0491856.1"/>
    <property type="molecule type" value="Genomic_DNA"/>
</dbReference>
<proteinExistence type="predicted"/>
<keyword evidence="1" id="KW-0805">Transcription regulation</keyword>
<dbReference type="SMART" id="SM00354">
    <property type="entry name" value="HTH_LACI"/>
    <property type="match status" value="1"/>
</dbReference>
<dbReference type="PANTHER" id="PTHR30146:SF109">
    <property type="entry name" value="HTH-TYPE TRANSCRIPTIONAL REGULATOR GALS"/>
    <property type="match status" value="1"/>
</dbReference>
<name>A0ABV4HZK4_9ACTN</name>
<evidence type="ECO:0000256" key="3">
    <source>
        <dbReference type="ARBA" id="ARBA00023163"/>
    </source>
</evidence>
<evidence type="ECO:0000313" key="7">
    <source>
        <dbReference type="Proteomes" id="UP001566476"/>
    </source>
</evidence>
<evidence type="ECO:0000256" key="1">
    <source>
        <dbReference type="ARBA" id="ARBA00023015"/>
    </source>
</evidence>
<dbReference type="PANTHER" id="PTHR30146">
    <property type="entry name" value="LACI-RELATED TRANSCRIPTIONAL REPRESSOR"/>
    <property type="match status" value="1"/>
</dbReference>
<reference evidence="6 7" key="1">
    <citation type="submission" date="2024-07" db="EMBL/GenBank/DDBJ databases">
        <authorList>
            <person name="Thanompreechachai J."/>
            <person name="Duangmal K."/>
        </authorList>
    </citation>
    <scope>NUCLEOTIDE SEQUENCE [LARGE SCALE GENOMIC DNA]</scope>
    <source>
        <strain evidence="6 7">TBRC 1896</strain>
    </source>
</reference>
<dbReference type="RefSeq" id="WP_370717912.1">
    <property type="nucleotide sequence ID" value="NZ_JBGGTQ010000003.1"/>
</dbReference>
<dbReference type="Pfam" id="PF13377">
    <property type="entry name" value="Peripla_BP_3"/>
    <property type="match status" value="1"/>
</dbReference>
<evidence type="ECO:0000259" key="5">
    <source>
        <dbReference type="PROSITE" id="PS50932"/>
    </source>
</evidence>
<dbReference type="InterPro" id="IPR046335">
    <property type="entry name" value="LacI/GalR-like_sensor"/>
</dbReference>
<dbReference type="Proteomes" id="UP001566476">
    <property type="component" value="Unassembled WGS sequence"/>
</dbReference>
<evidence type="ECO:0000256" key="4">
    <source>
        <dbReference type="SAM" id="MobiDB-lite"/>
    </source>
</evidence>
<dbReference type="InterPro" id="IPR000843">
    <property type="entry name" value="HTH_LacI"/>
</dbReference>
<dbReference type="Gene3D" id="1.10.260.40">
    <property type="entry name" value="lambda repressor-like DNA-binding domains"/>
    <property type="match status" value="1"/>
</dbReference>
<dbReference type="InterPro" id="IPR010982">
    <property type="entry name" value="Lambda_DNA-bd_dom_sf"/>
</dbReference>
<accession>A0ABV4HZK4</accession>
<dbReference type="CDD" id="cd01392">
    <property type="entry name" value="HTH_LacI"/>
    <property type="match status" value="1"/>
</dbReference>
<dbReference type="SUPFAM" id="SSF47413">
    <property type="entry name" value="lambda repressor-like DNA-binding domains"/>
    <property type="match status" value="1"/>
</dbReference>